<dbReference type="Proteomes" id="UP000052022">
    <property type="component" value="Unassembled WGS sequence"/>
</dbReference>
<dbReference type="InterPro" id="IPR019734">
    <property type="entry name" value="TPR_rpt"/>
</dbReference>
<evidence type="ECO:0000256" key="2">
    <source>
        <dbReference type="PROSITE-ProRule" id="PRU00339"/>
    </source>
</evidence>
<dbReference type="InterPro" id="IPR026634">
    <property type="entry name" value="TPST-like"/>
</dbReference>
<dbReference type="AlphaFoldDB" id="A0A0P1H338"/>
<dbReference type="SMART" id="SM00028">
    <property type="entry name" value="TPR"/>
    <property type="match status" value="2"/>
</dbReference>
<dbReference type="InterPro" id="IPR011990">
    <property type="entry name" value="TPR-like_helical_dom_sf"/>
</dbReference>
<keyword evidence="3" id="KW-0449">Lipoprotein</keyword>
<organism evidence="3 4">
    <name type="scientific">Tritonibacter multivorans</name>
    <dbReference type="NCBI Taxonomy" id="928856"/>
    <lineage>
        <taxon>Bacteria</taxon>
        <taxon>Pseudomonadati</taxon>
        <taxon>Pseudomonadota</taxon>
        <taxon>Alphaproteobacteria</taxon>
        <taxon>Rhodobacterales</taxon>
        <taxon>Paracoccaceae</taxon>
        <taxon>Tritonibacter</taxon>
    </lineage>
</organism>
<name>A0A0P1H338_9RHOB</name>
<dbReference type="PROSITE" id="PS50005">
    <property type="entry name" value="TPR"/>
    <property type="match status" value="1"/>
</dbReference>
<proteinExistence type="predicted"/>
<keyword evidence="1" id="KW-0808">Transferase</keyword>
<dbReference type="GO" id="GO:0008476">
    <property type="term" value="F:protein-tyrosine sulfotransferase activity"/>
    <property type="evidence" value="ECO:0007669"/>
    <property type="project" value="InterPro"/>
</dbReference>
<keyword evidence="2" id="KW-0802">TPR repeat</keyword>
<sequence length="479" mass="52198">MQVEHSHNLEQPSGIPAAFYEDVDAMIAAGEYSNALEKMLPQVQEATIEVGLLERSADCFFHIRDMQNAIDVMKYAVDKWPDQASSWGRLGLMLQTVGDLKGASAAFEKVLEIEPNSVPALCALNGIETFSIKSAYASRLEALGRRSDLDVQLRVLIFNALGQICHAAGHPELALAMFDQSKKLSGGTFVSEIFADMVAEQETYFKPVTIEPGTDAADELNMVFVGGMPGAGCSLVERILAAHKDVTSIGENSALSKTYGAMRMHLARTDRGAGHWEAMNSLTEEEIEIFRQFYFERALGGQKMTTTTLVDARPMGVFEFALAQKLFPNARFICLTRNRMDTVLANLANVFVGGNAYATEPSALAEMMGFVARSALDYKTKMGDQMRVQSFEALVQTPENQIPAMLEQVGLGFDASCMTPPMLAAMEPLQNGLGKEELSPALVGQWEDYKEAIGPVVAAMDEASQAAWKSLKDAAISET</sequence>
<dbReference type="PANTHER" id="PTHR12788:SF10">
    <property type="entry name" value="PROTEIN-TYROSINE SULFOTRANSFERASE"/>
    <property type="match status" value="1"/>
</dbReference>
<dbReference type="Pfam" id="PF13181">
    <property type="entry name" value="TPR_8"/>
    <property type="match status" value="1"/>
</dbReference>
<evidence type="ECO:0000313" key="4">
    <source>
        <dbReference type="Proteomes" id="UP000052022"/>
    </source>
</evidence>
<dbReference type="EMBL" id="CYSD01000043">
    <property type="protein sequence ID" value="CUH82099.1"/>
    <property type="molecule type" value="Genomic_DNA"/>
</dbReference>
<dbReference type="STRING" id="928856.SAMN04488049_10595"/>
<gene>
    <name evidence="3" type="ORF">TRM7557_03749</name>
</gene>
<dbReference type="OrthoDB" id="9800698at2"/>
<dbReference type="InterPro" id="IPR027417">
    <property type="entry name" value="P-loop_NTPase"/>
</dbReference>
<dbReference type="PANTHER" id="PTHR12788">
    <property type="entry name" value="PROTEIN-TYROSINE SULFOTRANSFERASE 2"/>
    <property type="match status" value="1"/>
</dbReference>
<dbReference type="RefSeq" id="WP_058291723.1">
    <property type="nucleotide sequence ID" value="NZ_CYSD01000043.1"/>
</dbReference>
<accession>A0A0P1H338</accession>
<dbReference type="SUPFAM" id="SSF52540">
    <property type="entry name" value="P-loop containing nucleoside triphosphate hydrolases"/>
    <property type="match status" value="1"/>
</dbReference>
<protein>
    <submittedName>
        <fullName evidence="3">Putative PEP-CTERM system TPR-repeat lipoprotein</fullName>
    </submittedName>
</protein>
<evidence type="ECO:0000256" key="1">
    <source>
        <dbReference type="ARBA" id="ARBA00022679"/>
    </source>
</evidence>
<evidence type="ECO:0000313" key="3">
    <source>
        <dbReference type="EMBL" id="CUH82099.1"/>
    </source>
</evidence>
<reference evidence="3 4" key="1">
    <citation type="submission" date="2015-09" db="EMBL/GenBank/DDBJ databases">
        <authorList>
            <consortium name="Swine Surveillance"/>
        </authorList>
    </citation>
    <scope>NUCLEOTIDE SEQUENCE [LARGE SCALE GENOMIC DNA]</scope>
    <source>
        <strain evidence="3 4">CECT 7557</strain>
    </source>
</reference>
<dbReference type="Gene3D" id="1.25.40.10">
    <property type="entry name" value="Tetratricopeptide repeat domain"/>
    <property type="match status" value="1"/>
</dbReference>
<dbReference type="Gene3D" id="3.40.50.300">
    <property type="entry name" value="P-loop containing nucleotide triphosphate hydrolases"/>
    <property type="match status" value="1"/>
</dbReference>
<keyword evidence="4" id="KW-1185">Reference proteome</keyword>
<dbReference type="SUPFAM" id="SSF48452">
    <property type="entry name" value="TPR-like"/>
    <property type="match status" value="1"/>
</dbReference>
<dbReference type="Pfam" id="PF13469">
    <property type="entry name" value="Sulfotransfer_3"/>
    <property type="match status" value="1"/>
</dbReference>
<feature type="repeat" description="TPR" evidence="2">
    <location>
        <begin position="84"/>
        <end position="117"/>
    </location>
</feature>